<dbReference type="Proteomes" id="UP000193870">
    <property type="component" value="Unassembled WGS sequence"/>
</dbReference>
<evidence type="ECO:0000313" key="8">
    <source>
        <dbReference type="Proteomes" id="UP000193870"/>
    </source>
</evidence>
<gene>
    <name evidence="7" type="ORF">PAM7066_01768</name>
</gene>
<protein>
    <submittedName>
        <fullName evidence="7">Cytochrome c oxidase caa3 assembly factor (Caa3_CtaG)</fullName>
    </submittedName>
</protein>
<dbReference type="OrthoDB" id="259025at2"/>
<evidence type="ECO:0000256" key="2">
    <source>
        <dbReference type="ARBA" id="ARBA00022475"/>
    </source>
</evidence>
<feature type="transmembrane region" description="Helical" evidence="6">
    <location>
        <begin position="128"/>
        <end position="146"/>
    </location>
</feature>
<keyword evidence="3 6" id="KW-0812">Transmembrane</keyword>
<comment type="subcellular location">
    <subcellularLocation>
        <location evidence="1">Cell membrane</location>
        <topology evidence="1">Multi-pass membrane protein</topology>
    </subcellularLocation>
</comment>
<reference evidence="7 8" key="1">
    <citation type="submission" date="2017-03" db="EMBL/GenBank/DDBJ databases">
        <authorList>
            <person name="Afonso C.L."/>
            <person name="Miller P.J."/>
            <person name="Scott M.A."/>
            <person name="Spackman E."/>
            <person name="Goraichik I."/>
            <person name="Dimitrov K.M."/>
            <person name="Suarez D.L."/>
            <person name="Swayne D.E."/>
        </authorList>
    </citation>
    <scope>NUCLEOTIDE SEQUENCE [LARGE SCALE GENOMIC DNA]</scope>
    <source>
        <strain evidence="7 8">CECT 7066</strain>
    </source>
</reference>
<dbReference type="AlphaFoldDB" id="A0A1Y5SMQ8"/>
<dbReference type="GO" id="GO:0005886">
    <property type="term" value="C:plasma membrane"/>
    <property type="evidence" value="ECO:0007669"/>
    <property type="project" value="UniProtKB-SubCell"/>
</dbReference>
<feature type="transmembrane region" description="Helical" evidence="6">
    <location>
        <begin position="89"/>
        <end position="108"/>
    </location>
</feature>
<dbReference type="RefSeq" id="WP_085853767.1">
    <property type="nucleotide sequence ID" value="NZ_FOPF01000004.1"/>
</dbReference>
<dbReference type="InterPro" id="IPR019108">
    <property type="entry name" value="Caa3_assmbl_CtaG-rel"/>
</dbReference>
<dbReference type="Pfam" id="PF09678">
    <property type="entry name" value="Caa3_CtaG"/>
    <property type="match status" value="1"/>
</dbReference>
<dbReference type="STRING" id="315423.SAMN04488020_104145"/>
<feature type="transmembrane region" description="Helical" evidence="6">
    <location>
        <begin position="6"/>
        <end position="23"/>
    </location>
</feature>
<organism evidence="7 8">
    <name type="scientific">Palleronia marisminoris</name>
    <dbReference type="NCBI Taxonomy" id="315423"/>
    <lineage>
        <taxon>Bacteria</taxon>
        <taxon>Pseudomonadati</taxon>
        <taxon>Pseudomonadota</taxon>
        <taxon>Alphaproteobacteria</taxon>
        <taxon>Rhodobacterales</taxon>
        <taxon>Roseobacteraceae</taxon>
        <taxon>Palleronia</taxon>
    </lineage>
</organism>
<keyword evidence="2" id="KW-1003">Cell membrane</keyword>
<evidence type="ECO:0000256" key="4">
    <source>
        <dbReference type="ARBA" id="ARBA00022989"/>
    </source>
</evidence>
<evidence type="ECO:0000256" key="3">
    <source>
        <dbReference type="ARBA" id="ARBA00022692"/>
    </source>
</evidence>
<dbReference type="EMBL" id="FWFV01000004">
    <property type="protein sequence ID" value="SLN41317.1"/>
    <property type="molecule type" value="Genomic_DNA"/>
</dbReference>
<evidence type="ECO:0000256" key="1">
    <source>
        <dbReference type="ARBA" id="ARBA00004651"/>
    </source>
</evidence>
<keyword evidence="8" id="KW-1185">Reference proteome</keyword>
<keyword evidence="5 6" id="KW-0472">Membrane</keyword>
<evidence type="ECO:0000256" key="6">
    <source>
        <dbReference type="SAM" id="Phobius"/>
    </source>
</evidence>
<feature type="transmembrane region" description="Helical" evidence="6">
    <location>
        <begin position="153"/>
        <end position="175"/>
    </location>
</feature>
<evidence type="ECO:0000313" key="7">
    <source>
        <dbReference type="EMBL" id="SLN41317.1"/>
    </source>
</evidence>
<keyword evidence="4 6" id="KW-1133">Transmembrane helix</keyword>
<proteinExistence type="predicted"/>
<accession>A0A1Y5SMQ8</accession>
<evidence type="ECO:0000256" key="5">
    <source>
        <dbReference type="ARBA" id="ARBA00023136"/>
    </source>
</evidence>
<name>A0A1Y5SMQ8_9RHOB</name>
<sequence>MPVKAGALILAAVGLVALYVLPLGPSVGPFPAHMLRHMALVAVIPPLLVLGLPPIPAPSVLLAALIEFAAIWGWHAPALHEAAYFRPSIFVLEQASFLAVGLITWASALRAPESLAGAGGMLLTSMHMTLLGALLILSPTALYAYCGPEQQQIGGMIMLAIGTPAYLLGGLWLTARALSPDEARP</sequence>